<evidence type="ECO:0000313" key="1">
    <source>
        <dbReference type="EMBL" id="KKL95562.1"/>
    </source>
</evidence>
<accession>A0A0F9J8V3</accession>
<name>A0A0F9J8V3_9ZZZZ</name>
<organism evidence="1">
    <name type="scientific">marine sediment metagenome</name>
    <dbReference type="NCBI Taxonomy" id="412755"/>
    <lineage>
        <taxon>unclassified sequences</taxon>
        <taxon>metagenomes</taxon>
        <taxon>ecological metagenomes</taxon>
    </lineage>
</organism>
<proteinExistence type="predicted"/>
<sequence>MHDYEIAKKIRADIKSGKIGVLEVIIQNFINLWFQGKQFTDKNFTKKLMNFAKTYDFGYVIILNGRKQGIAVRLWERKSQIELKEK</sequence>
<reference evidence="1" key="1">
    <citation type="journal article" date="2015" name="Nature">
        <title>Complex archaea that bridge the gap between prokaryotes and eukaryotes.</title>
        <authorList>
            <person name="Spang A."/>
            <person name="Saw J.H."/>
            <person name="Jorgensen S.L."/>
            <person name="Zaremba-Niedzwiedzka K."/>
            <person name="Martijn J."/>
            <person name="Lind A.E."/>
            <person name="van Eijk R."/>
            <person name="Schleper C."/>
            <person name="Guy L."/>
            <person name="Ettema T.J."/>
        </authorList>
    </citation>
    <scope>NUCLEOTIDE SEQUENCE</scope>
</reference>
<gene>
    <name evidence="1" type="ORF">LCGC14_1853380</name>
</gene>
<comment type="caution">
    <text evidence="1">The sequence shown here is derived from an EMBL/GenBank/DDBJ whole genome shotgun (WGS) entry which is preliminary data.</text>
</comment>
<dbReference type="AlphaFoldDB" id="A0A0F9J8V3"/>
<dbReference type="EMBL" id="LAZR01018645">
    <property type="protein sequence ID" value="KKL95562.1"/>
    <property type="molecule type" value="Genomic_DNA"/>
</dbReference>
<protein>
    <submittedName>
        <fullName evidence="1">Uncharacterized protein</fullName>
    </submittedName>
</protein>